<reference evidence="1" key="1">
    <citation type="journal article" date="2021" name="Proc. Natl. Acad. Sci. U.S.A.">
        <title>A Catalog of Tens of Thousands of Viruses from Human Metagenomes Reveals Hidden Associations with Chronic Diseases.</title>
        <authorList>
            <person name="Tisza M.J."/>
            <person name="Buck C.B."/>
        </authorList>
    </citation>
    <scope>NUCLEOTIDE SEQUENCE</scope>
    <source>
        <strain evidence="1">CtZgu8</strain>
    </source>
</reference>
<accession>A0A8S5SL68</accession>
<protein>
    <submittedName>
        <fullName evidence="1">Uncharacterized protein</fullName>
    </submittedName>
</protein>
<name>A0A8S5SL68_9CAUD</name>
<evidence type="ECO:0000313" key="1">
    <source>
        <dbReference type="EMBL" id="DAF51563.1"/>
    </source>
</evidence>
<dbReference type="EMBL" id="BK032617">
    <property type="protein sequence ID" value="DAF51563.1"/>
    <property type="molecule type" value="Genomic_DNA"/>
</dbReference>
<proteinExistence type="predicted"/>
<sequence length="82" mass="9139">MSVPFIDGLRQPAARAPYRGVGLRELEVEQAATGDAKAFCDLFDAEIFSRHCLPFLPDNPARPSTFRTHLPVRSGMRWPARG</sequence>
<organism evidence="1">
    <name type="scientific">Siphoviridae sp. ctZgu8</name>
    <dbReference type="NCBI Taxonomy" id="2827893"/>
    <lineage>
        <taxon>Viruses</taxon>
        <taxon>Duplodnaviria</taxon>
        <taxon>Heunggongvirae</taxon>
        <taxon>Uroviricota</taxon>
        <taxon>Caudoviricetes</taxon>
    </lineage>
</organism>